<feature type="domain" description="DUF4372" evidence="1">
    <location>
        <begin position="9"/>
        <end position="78"/>
    </location>
</feature>
<evidence type="ECO:0000259" key="1">
    <source>
        <dbReference type="Pfam" id="PF14294"/>
    </source>
</evidence>
<dbReference type="EMBL" id="FMYE01000022">
    <property type="protein sequence ID" value="SDB77475.1"/>
    <property type="molecule type" value="Genomic_DNA"/>
</dbReference>
<evidence type="ECO:0000313" key="5">
    <source>
        <dbReference type="Proteomes" id="UP000183670"/>
    </source>
</evidence>
<proteinExistence type="predicted"/>
<dbReference type="Proteomes" id="UP000183670">
    <property type="component" value="Unassembled WGS sequence"/>
</dbReference>
<dbReference type="InterPro" id="IPR025399">
    <property type="entry name" value="DUF4372"/>
</dbReference>
<evidence type="ECO:0000313" key="4">
    <source>
        <dbReference type="EMBL" id="SDB79149.1"/>
    </source>
</evidence>
<feature type="non-terminal residue" evidence="4">
    <location>
        <position position="84"/>
    </location>
</feature>
<name>A0A1G6GB74_BACOV</name>
<evidence type="ECO:0000313" key="2">
    <source>
        <dbReference type="EMBL" id="SDB77006.1"/>
    </source>
</evidence>
<accession>A0A1G6GB74</accession>
<dbReference type="AlphaFoldDB" id="A0A1G6GB74"/>
<protein>
    <recommendedName>
        <fullName evidence="1">DUF4372 domain-containing protein</fullName>
    </recommendedName>
</protein>
<evidence type="ECO:0000313" key="3">
    <source>
        <dbReference type="EMBL" id="SDB77475.1"/>
    </source>
</evidence>
<organism evidence="4 5">
    <name type="scientific">Bacteroides ovatus</name>
    <dbReference type="NCBI Taxonomy" id="28116"/>
    <lineage>
        <taxon>Bacteria</taxon>
        <taxon>Pseudomonadati</taxon>
        <taxon>Bacteroidota</taxon>
        <taxon>Bacteroidia</taxon>
        <taxon>Bacteroidales</taxon>
        <taxon>Bacteroidaceae</taxon>
        <taxon>Bacteroides</taxon>
    </lineage>
</organism>
<gene>
    <name evidence="2" type="ORF">SAMN05192581_10161</name>
    <name evidence="3" type="ORF">SAMN05192581_102262</name>
    <name evidence="4" type="ORF">SAMN05192581_10631</name>
</gene>
<sequence>MGKSTHFSGQPLYSQVINLLDRSKILQISQQHDGERYVKSFNCWSHLVVMLYAVIMRFDSLREISTSMLAEARKLVHLRLVTMP</sequence>
<dbReference type="EMBL" id="FMYE01000063">
    <property type="protein sequence ID" value="SDB79149.1"/>
    <property type="molecule type" value="Genomic_DNA"/>
</dbReference>
<reference evidence="4 5" key="1">
    <citation type="submission" date="2016-10" db="EMBL/GenBank/DDBJ databases">
        <authorList>
            <person name="de Groot N.N."/>
        </authorList>
    </citation>
    <scope>NUCLEOTIDE SEQUENCE [LARGE SCALE GENOMIC DNA]</scope>
    <source>
        <strain evidence="4 5">NLAE-zl-C500</strain>
    </source>
</reference>
<dbReference type="Pfam" id="PF14294">
    <property type="entry name" value="DUF4372"/>
    <property type="match status" value="1"/>
</dbReference>
<dbReference type="EMBL" id="FMYE01000016">
    <property type="protein sequence ID" value="SDB77006.1"/>
    <property type="molecule type" value="Genomic_DNA"/>
</dbReference>